<keyword evidence="3" id="KW-0460">Magnesium</keyword>
<feature type="domain" description="HpcH/HpaI aldolase/citrate lyase" evidence="4">
    <location>
        <begin position="34"/>
        <end position="204"/>
    </location>
</feature>
<accession>A0A6A7Y6J3</accession>
<reference evidence="5 6" key="1">
    <citation type="submission" date="2019-09" db="EMBL/GenBank/DDBJ databases">
        <title>Segnochrobactrum spirostomi gen. nov., sp. nov., isolated from the ciliate Spirostomum cf. yagiui and description of a novel family, Segnochrobactraceae fam. nov. within the order Rhizobiales of the class Alphaproteobacteria.</title>
        <authorList>
            <person name="Akter S."/>
            <person name="Shazib S.U.A."/>
            <person name="Shin M.K."/>
        </authorList>
    </citation>
    <scope>NUCLEOTIDE SEQUENCE [LARGE SCALE GENOMIC DNA]</scope>
    <source>
        <strain evidence="5 6">Sp-1</strain>
    </source>
</reference>
<keyword evidence="6" id="KW-1185">Reference proteome</keyword>
<keyword evidence="5" id="KW-0456">Lyase</keyword>
<dbReference type="EMBL" id="VWNA01000001">
    <property type="protein sequence ID" value="MQT14436.1"/>
    <property type="molecule type" value="Genomic_DNA"/>
</dbReference>
<dbReference type="Pfam" id="PF03328">
    <property type="entry name" value="HpcH_HpaI"/>
    <property type="match status" value="1"/>
</dbReference>
<proteinExistence type="predicted"/>
<comment type="cofactor">
    <cofactor evidence="1">
        <name>Mg(2+)</name>
        <dbReference type="ChEBI" id="CHEBI:18420"/>
    </cofactor>
</comment>
<dbReference type="PANTHER" id="PTHR32308:SF0">
    <property type="entry name" value="HPCH_HPAI ALDOLASE_CITRATE LYASE DOMAIN-CONTAINING PROTEIN"/>
    <property type="match status" value="1"/>
</dbReference>
<evidence type="ECO:0000256" key="1">
    <source>
        <dbReference type="ARBA" id="ARBA00001946"/>
    </source>
</evidence>
<organism evidence="5 6">
    <name type="scientific">Segnochrobactrum spirostomi</name>
    <dbReference type="NCBI Taxonomy" id="2608987"/>
    <lineage>
        <taxon>Bacteria</taxon>
        <taxon>Pseudomonadati</taxon>
        <taxon>Pseudomonadota</taxon>
        <taxon>Alphaproteobacteria</taxon>
        <taxon>Hyphomicrobiales</taxon>
        <taxon>Segnochrobactraceae</taxon>
        <taxon>Segnochrobactrum</taxon>
    </lineage>
</organism>
<dbReference type="Proteomes" id="UP000332515">
    <property type="component" value="Unassembled WGS sequence"/>
</dbReference>
<evidence type="ECO:0000256" key="2">
    <source>
        <dbReference type="ARBA" id="ARBA00022723"/>
    </source>
</evidence>
<name>A0A6A7Y6J3_9HYPH</name>
<dbReference type="InterPro" id="IPR005000">
    <property type="entry name" value="Aldolase/citrate-lyase_domain"/>
</dbReference>
<comment type="caution">
    <text evidence="5">The sequence shown here is derived from an EMBL/GenBank/DDBJ whole genome shotgun (WGS) entry which is preliminary data.</text>
</comment>
<dbReference type="InterPro" id="IPR015813">
    <property type="entry name" value="Pyrv/PenolPyrv_kinase-like_dom"/>
</dbReference>
<sequence length="258" mass="26259">MCAARRRKRWGVAVAKVERRMRSLVLVPASGAAWDAARSSGADALVLDLNAPTTADREQGIARFAALGSGRLAGPARFVRVRGLASGTVDGDLDVVMPHRPDAIVLPDVSSGMDVQHLAAKLAVHEAQCGLADHATRLVAVVDSPRGYFGIGSLPGASHRLAAIVFDAITFAAEAGLDPAAPAVRLARATVVIAAAAARVPALAVADAETPIAAQWTAAHTEGFAGLMLGAAADLAVAVPAIHGGRKRGPASLEVSSS</sequence>
<evidence type="ECO:0000256" key="3">
    <source>
        <dbReference type="ARBA" id="ARBA00022842"/>
    </source>
</evidence>
<dbReference type="GO" id="GO:0000287">
    <property type="term" value="F:magnesium ion binding"/>
    <property type="evidence" value="ECO:0007669"/>
    <property type="project" value="TreeGrafter"/>
</dbReference>
<evidence type="ECO:0000313" key="6">
    <source>
        <dbReference type="Proteomes" id="UP000332515"/>
    </source>
</evidence>
<dbReference type="AlphaFoldDB" id="A0A6A7Y6J3"/>
<protein>
    <submittedName>
        <fullName evidence="5">CoA ester lyase</fullName>
    </submittedName>
</protein>
<dbReference type="Gene3D" id="3.20.20.60">
    <property type="entry name" value="Phosphoenolpyruvate-binding domains"/>
    <property type="match status" value="1"/>
</dbReference>
<gene>
    <name evidence="5" type="ORF">F0357_17620</name>
</gene>
<keyword evidence="2" id="KW-0479">Metal-binding</keyword>
<dbReference type="InterPro" id="IPR040442">
    <property type="entry name" value="Pyrv_kinase-like_dom_sf"/>
</dbReference>
<dbReference type="GO" id="GO:0006107">
    <property type="term" value="P:oxaloacetate metabolic process"/>
    <property type="evidence" value="ECO:0007669"/>
    <property type="project" value="TreeGrafter"/>
</dbReference>
<evidence type="ECO:0000313" key="5">
    <source>
        <dbReference type="EMBL" id="MQT14436.1"/>
    </source>
</evidence>
<dbReference type="GO" id="GO:0016829">
    <property type="term" value="F:lyase activity"/>
    <property type="evidence" value="ECO:0007669"/>
    <property type="project" value="UniProtKB-KW"/>
</dbReference>
<evidence type="ECO:0000259" key="4">
    <source>
        <dbReference type="Pfam" id="PF03328"/>
    </source>
</evidence>
<dbReference type="PANTHER" id="PTHR32308">
    <property type="entry name" value="LYASE BETA SUBUNIT, PUTATIVE (AFU_ORTHOLOGUE AFUA_4G13030)-RELATED"/>
    <property type="match status" value="1"/>
</dbReference>
<dbReference type="SUPFAM" id="SSF51621">
    <property type="entry name" value="Phosphoenolpyruvate/pyruvate domain"/>
    <property type="match status" value="1"/>
</dbReference>